<evidence type="ECO:0000313" key="4">
    <source>
        <dbReference type="Proteomes" id="UP000321464"/>
    </source>
</evidence>
<dbReference type="InterPro" id="IPR029016">
    <property type="entry name" value="GAF-like_dom_sf"/>
</dbReference>
<gene>
    <name evidence="3" type="ORF">NSE01_00610</name>
</gene>
<dbReference type="Pfam" id="PF00990">
    <property type="entry name" value="GGDEF"/>
    <property type="match status" value="1"/>
</dbReference>
<proteinExistence type="predicted"/>
<organism evidence="3 4">
    <name type="scientific">Novosphingobium sediminis</name>
    <dbReference type="NCBI Taxonomy" id="707214"/>
    <lineage>
        <taxon>Bacteria</taxon>
        <taxon>Pseudomonadati</taxon>
        <taxon>Pseudomonadota</taxon>
        <taxon>Alphaproteobacteria</taxon>
        <taxon>Sphingomonadales</taxon>
        <taxon>Sphingomonadaceae</taxon>
        <taxon>Novosphingobium</taxon>
    </lineage>
</organism>
<dbReference type="Proteomes" id="UP000321464">
    <property type="component" value="Unassembled WGS sequence"/>
</dbReference>
<dbReference type="InterPro" id="IPR052155">
    <property type="entry name" value="Biofilm_reg_signaling"/>
</dbReference>
<evidence type="ECO:0000259" key="1">
    <source>
        <dbReference type="PROSITE" id="PS50883"/>
    </source>
</evidence>
<keyword evidence="4" id="KW-1185">Reference proteome</keyword>
<dbReference type="Gene3D" id="3.30.70.270">
    <property type="match status" value="1"/>
</dbReference>
<dbReference type="SMART" id="SM00065">
    <property type="entry name" value="GAF"/>
    <property type="match status" value="1"/>
</dbReference>
<protein>
    <recommendedName>
        <fullName evidence="5">Bifunctional diguanylate cyclase/phosphodiesterase</fullName>
    </recommendedName>
</protein>
<dbReference type="Gene3D" id="3.30.450.40">
    <property type="match status" value="1"/>
</dbReference>
<dbReference type="SMART" id="SM00052">
    <property type="entry name" value="EAL"/>
    <property type="match status" value="1"/>
</dbReference>
<dbReference type="Pfam" id="PF13185">
    <property type="entry name" value="GAF_2"/>
    <property type="match status" value="1"/>
</dbReference>
<reference evidence="3 4" key="1">
    <citation type="submission" date="2019-07" db="EMBL/GenBank/DDBJ databases">
        <title>Whole genome shotgun sequence of Novosphingobium sediminis NBRC 106119.</title>
        <authorList>
            <person name="Hosoyama A."/>
            <person name="Uohara A."/>
            <person name="Ohji S."/>
            <person name="Ichikawa N."/>
        </authorList>
    </citation>
    <scope>NUCLEOTIDE SEQUENCE [LARGE SCALE GENOMIC DNA]</scope>
    <source>
        <strain evidence="3 4">NBRC 106119</strain>
    </source>
</reference>
<dbReference type="InterPro" id="IPR029787">
    <property type="entry name" value="Nucleotide_cyclase"/>
</dbReference>
<dbReference type="PANTHER" id="PTHR44757:SF2">
    <property type="entry name" value="BIOFILM ARCHITECTURE MAINTENANCE PROTEIN MBAA"/>
    <property type="match status" value="1"/>
</dbReference>
<dbReference type="InterPro" id="IPR003018">
    <property type="entry name" value="GAF"/>
</dbReference>
<sequence length="677" mass="74364">MKQEAIPLPPDDATVVERLERLVQREREGRRQAEAIAERGLRELYESQVRLALLQRITDCANRSNNFGDAIGEVLKEICEHMNWAFGSAYRVEPGGKAASCDAWCSAEPARLFPLVEATRGSTFASGEGLPGRVLRDGHPHWVDESELATSFCRRAEAAACGFHAACAFPVLIGDEIVCVLEFFSRTAMIDKDAILLTVTQAATQLARVIEREHARAALLHDALHDAMTGLPNRTLLDERSRAAFDRLPENREGLAVLVIDLDGFKAINDKYGHHAGDIVLIETARRFDNVISARMGGRRRSDNPGWRATLARVGGDEFVVVLDALPDPAIAMDLAGTLIDALKSPIHVADECVNVGLSIGIAHSSPSYFSIEQLRQDADLAMYEAKSSGQGGVVAFSESLGNERRNRMALENELRDAIREKQFTLFYQPIFALGKSQSAGGLRGFEALIRWNHPDRGLLEPGRFMPAAEAGGLIVFIGDWVLRQACNAMARLHADLTAHGLKASELPYISINIAPQQFLQPTFSSHVQRVLLETGVPPELVRLEVTEGVAIIDPDQTRQVLEQVRCWGVKTSLDDFGTGYSSLSYLQNLPFDTLKIDRSFIASMDDPKSRKIIRAILDLASNLNLSVVAEGIETVEQGASLREMGCEFGQGYHLGRPLDEASAFALVWPEAAPPRK</sequence>
<comment type="caution">
    <text evidence="3">The sequence shown here is derived from an EMBL/GenBank/DDBJ whole genome shotgun (WGS) entry which is preliminary data.</text>
</comment>
<evidence type="ECO:0000313" key="3">
    <source>
        <dbReference type="EMBL" id="GEN98228.1"/>
    </source>
</evidence>
<feature type="domain" description="GGDEF" evidence="2">
    <location>
        <begin position="253"/>
        <end position="399"/>
    </location>
</feature>
<dbReference type="NCBIfam" id="TIGR00254">
    <property type="entry name" value="GGDEF"/>
    <property type="match status" value="1"/>
</dbReference>
<dbReference type="SUPFAM" id="SSF55073">
    <property type="entry name" value="Nucleotide cyclase"/>
    <property type="match status" value="1"/>
</dbReference>
<dbReference type="InterPro" id="IPR035919">
    <property type="entry name" value="EAL_sf"/>
</dbReference>
<feature type="domain" description="EAL" evidence="1">
    <location>
        <begin position="408"/>
        <end position="672"/>
    </location>
</feature>
<evidence type="ECO:0008006" key="5">
    <source>
        <dbReference type="Google" id="ProtNLM"/>
    </source>
</evidence>
<dbReference type="PANTHER" id="PTHR44757">
    <property type="entry name" value="DIGUANYLATE CYCLASE DGCP"/>
    <property type="match status" value="1"/>
</dbReference>
<dbReference type="EMBL" id="BJYR01000001">
    <property type="protein sequence ID" value="GEN98228.1"/>
    <property type="molecule type" value="Genomic_DNA"/>
</dbReference>
<dbReference type="Pfam" id="PF00563">
    <property type="entry name" value="EAL"/>
    <property type="match status" value="1"/>
</dbReference>
<dbReference type="SUPFAM" id="SSF141868">
    <property type="entry name" value="EAL domain-like"/>
    <property type="match status" value="1"/>
</dbReference>
<dbReference type="CDD" id="cd01949">
    <property type="entry name" value="GGDEF"/>
    <property type="match status" value="1"/>
</dbReference>
<accession>A0A512AEV6</accession>
<dbReference type="RefSeq" id="WP_147157625.1">
    <property type="nucleotide sequence ID" value="NZ_BJYR01000001.1"/>
</dbReference>
<dbReference type="CDD" id="cd01948">
    <property type="entry name" value="EAL"/>
    <property type="match status" value="1"/>
</dbReference>
<dbReference type="SMART" id="SM00267">
    <property type="entry name" value="GGDEF"/>
    <property type="match status" value="1"/>
</dbReference>
<evidence type="ECO:0000259" key="2">
    <source>
        <dbReference type="PROSITE" id="PS50887"/>
    </source>
</evidence>
<dbReference type="PROSITE" id="PS50883">
    <property type="entry name" value="EAL"/>
    <property type="match status" value="1"/>
</dbReference>
<name>A0A512AEV6_9SPHN</name>
<dbReference type="InterPro" id="IPR000160">
    <property type="entry name" value="GGDEF_dom"/>
</dbReference>
<dbReference type="AlphaFoldDB" id="A0A512AEV6"/>
<dbReference type="SUPFAM" id="SSF55781">
    <property type="entry name" value="GAF domain-like"/>
    <property type="match status" value="1"/>
</dbReference>
<dbReference type="PROSITE" id="PS50887">
    <property type="entry name" value="GGDEF"/>
    <property type="match status" value="1"/>
</dbReference>
<dbReference type="Gene3D" id="3.20.20.450">
    <property type="entry name" value="EAL domain"/>
    <property type="match status" value="1"/>
</dbReference>
<dbReference type="OrthoDB" id="9814202at2"/>
<dbReference type="InterPro" id="IPR001633">
    <property type="entry name" value="EAL_dom"/>
</dbReference>
<dbReference type="InterPro" id="IPR043128">
    <property type="entry name" value="Rev_trsase/Diguanyl_cyclase"/>
</dbReference>